<sequence>MSCTPPFVAHVSFGYFKYIRPDCPSCQNELPTAASTILIFQKGSKVPLLFPNRLIRVVAGLDSEIDARALHEDCRHSSSLKLLKRVDKTRVDSAQRANCRPETRENSTASFTESLSIRVEDPSAFQSRQLVKGRTVPAFVTRKSILLNTKGEFNHRIMVVSVREKNLDSSMRMSKYFLHNCALGDGFGSFKSLVTRNEK</sequence>
<evidence type="ECO:0000313" key="2">
    <source>
        <dbReference type="Proteomes" id="UP001054945"/>
    </source>
</evidence>
<proteinExistence type="predicted"/>
<protein>
    <submittedName>
        <fullName evidence="1">Uncharacterized protein</fullName>
    </submittedName>
</protein>
<keyword evidence="2" id="KW-1185">Reference proteome</keyword>
<gene>
    <name evidence="1" type="ORF">CEXT_664951</name>
</gene>
<dbReference type="AlphaFoldDB" id="A0AAV4RJ65"/>
<accession>A0AAV4RJ65</accession>
<name>A0AAV4RJ65_CAEEX</name>
<dbReference type="EMBL" id="BPLR01007940">
    <property type="protein sequence ID" value="GIY20811.1"/>
    <property type="molecule type" value="Genomic_DNA"/>
</dbReference>
<reference evidence="1 2" key="1">
    <citation type="submission" date="2021-06" db="EMBL/GenBank/DDBJ databases">
        <title>Caerostris extrusa draft genome.</title>
        <authorList>
            <person name="Kono N."/>
            <person name="Arakawa K."/>
        </authorList>
    </citation>
    <scope>NUCLEOTIDE SEQUENCE [LARGE SCALE GENOMIC DNA]</scope>
</reference>
<organism evidence="1 2">
    <name type="scientific">Caerostris extrusa</name>
    <name type="common">Bark spider</name>
    <name type="synonym">Caerostris bankana</name>
    <dbReference type="NCBI Taxonomy" id="172846"/>
    <lineage>
        <taxon>Eukaryota</taxon>
        <taxon>Metazoa</taxon>
        <taxon>Ecdysozoa</taxon>
        <taxon>Arthropoda</taxon>
        <taxon>Chelicerata</taxon>
        <taxon>Arachnida</taxon>
        <taxon>Araneae</taxon>
        <taxon>Araneomorphae</taxon>
        <taxon>Entelegynae</taxon>
        <taxon>Araneoidea</taxon>
        <taxon>Araneidae</taxon>
        <taxon>Caerostris</taxon>
    </lineage>
</organism>
<dbReference type="Proteomes" id="UP001054945">
    <property type="component" value="Unassembled WGS sequence"/>
</dbReference>
<comment type="caution">
    <text evidence="1">The sequence shown here is derived from an EMBL/GenBank/DDBJ whole genome shotgun (WGS) entry which is preliminary data.</text>
</comment>
<evidence type="ECO:0000313" key="1">
    <source>
        <dbReference type="EMBL" id="GIY20811.1"/>
    </source>
</evidence>